<dbReference type="Gene3D" id="1.20.58.90">
    <property type="match status" value="1"/>
</dbReference>
<dbReference type="GO" id="GO:0005794">
    <property type="term" value="C:Golgi apparatus"/>
    <property type="evidence" value="ECO:0007669"/>
    <property type="project" value="UniProtKB-SubCell"/>
</dbReference>
<evidence type="ECO:0000259" key="10">
    <source>
        <dbReference type="PROSITE" id="PS50192"/>
    </source>
</evidence>
<dbReference type="FunFam" id="1.20.58.90:FF:000004">
    <property type="entry name" value="Syntaxin 10"/>
    <property type="match status" value="1"/>
</dbReference>
<name>A0A151ZSV9_TIELA</name>
<evidence type="ECO:0000256" key="7">
    <source>
        <dbReference type="ARBA" id="ARBA00023136"/>
    </source>
</evidence>
<dbReference type="InterPro" id="IPR010989">
    <property type="entry name" value="SNARE"/>
</dbReference>
<evidence type="ECO:0000256" key="6">
    <source>
        <dbReference type="ARBA" id="ARBA00023034"/>
    </source>
</evidence>
<evidence type="ECO:0000256" key="2">
    <source>
        <dbReference type="ARBA" id="ARBA00022448"/>
    </source>
</evidence>
<proteinExistence type="inferred from homology"/>
<keyword evidence="5 9" id="KW-1133">Transmembrane helix</keyword>
<reference evidence="11 12" key="1">
    <citation type="submission" date="2015-12" db="EMBL/GenBank/DDBJ databases">
        <title>Dictyostelia acquired genes for synthesis and detection of signals that induce cell-type specialization by lateral gene transfer from prokaryotes.</title>
        <authorList>
            <person name="Gloeckner G."/>
            <person name="Schaap P."/>
        </authorList>
    </citation>
    <scope>NUCLEOTIDE SEQUENCE [LARGE SCALE GENOMIC DNA]</scope>
    <source>
        <strain evidence="11 12">TK</strain>
    </source>
</reference>
<keyword evidence="3 9" id="KW-0812">Transmembrane</keyword>
<keyword evidence="6" id="KW-0333">Golgi apparatus</keyword>
<gene>
    <name evidence="11" type="ORF">DLAC_04171</name>
</gene>
<protein>
    <submittedName>
        <fullName evidence="11">Putative syntaxin 10</fullName>
    </submittedName>
</protein>
<evidence type="ECO:0000313" key="11">
    <source>
        <dbReference type="EMBL" id="KYQ96864.1"/>
    </source>
</evidence>
<keyword evidence="2" id="KW-0813">Transport</keyword>
<dbReference type="SMART" id="SM00397">
    <property type="entry name" value="t_SNARE"/>
    <property type="match status" value="1"/>
</dbReference>
<dbReference type="InParanoid" id="A0A151ZSV9"/>
<dbReference type="CDD" id="cd15841">
    <property type="entry name" value="SNARE_Qc"/>
    <property type="match status" value="1"/>
</dbReference>
<dbReference type="FunCoup" id="A0A151ZSV9">
    <property type="interactions" value="297"/>
</dbReference>
<dbReference type="InterPro" id="IPR015260">
    <property type="entry name" value="Syntaxin-6/10/61_N"/>
</dbReference>
<comment type="subcellular location">
    <subcellularLocation>
        <location evidence="8">Golgi apparatus</location>
        <location evidence="8">trans-Golgi network membrane</location>
        <topology evidence="8">Single-pass type IV membrane protein</topology>
    </subcellularLocation>
</comment>
<comment type="similarity">
    <text evidence="1">Belongs to the syntaxin family.</text>
</comment>
<evidence type="ECO:0000313" key="12">
    <source>
        <dbReference type="Proteomes" id="UP000076078"/>
    </source>
</evidence>
<evidence type="ECO:0000256" key="8">
    <source>
        <dbReference type="ARBA" id="ARBA00037801"/>
    </source>
</evidence>
<dbReference type="SUPFAM" id="SSF47661">
    <property type="entry name" value="t-snare proteins"/>
    <property type="match status" value="1"/>
</dbReference>
<dbReference type="GO" id="GO:0015031">
    <property type="term" value="P:protein transport"/>
    <property type="evidence" value="ECO:0007669"/>
    <property type="project" value="UniProtKB-KW"/>
</dbReference>
<keyword evidence="7 9" id="KW-0472">Membrane</keyword>
<dbReference type="Gene3D" id="1.20.5.110">
    <property type="match status" value="1"/>
</dbReference>
<evidence type="ECO:0000256" key="1">
    <source>
        <dbReference type="ARBA" id="ARBA00009063"/>
    </source>
</evidence>
<dbReference type="GO" id="GO:0016020">
    <property type="term" value="C:membrane"/>
    <property type="evidence" value="ECO:0007669"/>
    <property type="project" value="InterPro"/>
</dbReference>
<dbReference type="SUPFAM" id="SSF58038">
    <property type="entry name" value="SNARE fusion complex"/>
    <property type="match status" value="1"/>
</dbReference>
<evidence type="ECO:0000256" key="9">
    <source>
        <dbReference type="SAM" id="Phobius"/>
    </source>
</evidence>
<feature type="domain" description="T-SNARE coiled-coil homology" evidence="10">
    <location>
        <begin position="161"/>
        <end position="223"/>
    </location>
</feature>
<keyword evidence="12" id="KW-1185">Reference proteome</keyword>
<dbReference type="Pfam" id="PF05739">
    <property type="entry name" value="SNARE"/>
    <property type="match status" value="1"/>
</dbReference>
<accession>A0A151ZSV9</accession>
<sequence>MAEPDPYYLAEQTIQSSVRGLVVLHEQWKKLLISHNTYTSKDYKWAYKELIKLINALTDDINDVNDSIDVVEKFPSKFNLTGNEIEQRKIFVRGVKAKLDEVQSDLNDPMCKRKIEDDKSKELLSSEKKNMVQYNSRHDALRRAHEEDNNDFLRDQHGAHQMLLNKQDEHLDDLIGDVKILGDMSKNMKNEIELQAGILDRLTYRVEQSSATMASVMRKLDRFMTSTKSTTQWIIIAVLGIIFIILVVLSSTILKKR</sequence>
<feature type="transmembrane region" description="Helical" evidence="9">
    <location>
        <begin position="233"/>
        <end position="254"/>
    </location>
</feature>
<organism evidence="11 12">
    <name type="scientific">Tieghemostelium lacteum</name>
    <name type="common">Slime mold</name>
    <name type="synonym">Dictyostelium lacteum</name>
    <dbReference type="NCBI Taxonomy" id="361077"/>
    <lineage>
        <taxon>Eukaryota</taxon>
        <taxon>Amoebozoa</taxon>
        <taxon>Evosea</taxon>
        <taxon>Eumycetozoa</taxon>
        <taxon>Dictyostelia</taxon>
        <taxon>Dictyosteliales</taxon>
        <taxon>Raperosteliaceae</taxon>
        <taxon>Tieghemostelium</taxon>
    </lineage>
</organism>
<dbReference type="OMA" id="EHDPYRF"/>
<dbReference type="Pfam" id="PF09177">
    <property type="entry name" value="STX6_10_61_N"/>
    <property type="match status" value="1"/>
</dbReference>
<dbReference type="Proteomes" id="UP000076078">
    <property type="component" value="Unassembled WGS sequence"/>
</dbReference>
<dbReference type="PROSITE" id="PS50192">
    <property type="entry name" value="T_SNARE"/>
    <property type="match status" value="1"/>
</dbReference>
<dbReference type="EMBL" id="LODT01000021">
    <property type="protein sequence ID" value="KYQ96864.1"/>
    <property type="molecule type" value="Genomic_DNA"/>
</dbReference>
<evidence type="ECO:0000256" key="3">
    <source>
        <dbReference type="ARBA" id="ARBA00022692"/>
    </source>
</evidence>
<dbReference type="STRING" id="361077.A0A151ZSV9"/>
<dbReference type="InterPro" id="IPR000727">
    <property type="entry name" value="T_SNARE_dom"/>
</dbReference>
<evidence type="ECO:0000256" key="5">
    <source>
        <dbReference type="ARBA" id="ARBA00022989"/>
    </source>
</evidence>
<keyword evidence="4" id="KW-0653">Protein transport</keyword>
<evidence type="ECO:0000256" key="4">
    <source>
        <dbReference type="ARBA" id="ARBA00022927"/>
    </source>
</evidence>
<dbReference type="GO" id="GO:0048193">
    <property type="term" value="P:Golgi vesicle transport"/>
    <property type="evidence" value="ECO:0007669"/>
    <property type="project" value="InterPro"/>
</dbReference>
<dbReference type="OrthoDB" id="546861at2759"/>
<dbReference type="AlphaFoldDB" id="A0A151ZSV9"/>
<comment type="caution">
    <text evidence="11">The sequence shown here is derived from an EMBL/GenBank/DDBJ whole genome shotgun (WGS) entry which is preliminary data.</text>
</comment>